<dbReference type="NCBIfam" id="TIGR00056">
    <property type="entry name" value="MlaE family lipid ABC transporter permease subunit"/>
    <property type="match status" value="1"/>
</dbReference>
<dbReference type="Pfam" id="PF02405">
    <property type="entry name" value="MlaE"/>
    <property type="match status" value="1"/>
</dbReference>
<evidence type="ECO:0000313" key="3">
    <source>
        <dbReference type="Proteomes" id="UP000065641"/>
    </source>
</evidence>
<evidence type="ECO:0000313" key="2">
    <source>
        <dbReference type="EMBL" id="ALO47533.1"/>
    </source>
</evidence>
<keyword evidence="1" id="KW-0472">Membrane</keyword>
<proteinExistence type="inferred from homology"/>
<dbReference type="GO" id="GO:0005548">
    <property type="term" value="F:phospholipid transporter activity"/>
    <property type="evidence" value="ECO:0007669"/>
    <property type="project" value="TreeGrafter"/>
</dbReference>
<feature type="transmembrane region" description="Helical" evidence="1">
    <location>
        <begin position="308"/>
        <end position="328"/>
    </location>
</feature>
<keyword evidence="1" id="KW-0812">Transmembrane</keyword>
<accession>A0A0S2KGU6</accession>
<dbReference type="PATRIC" id="fig|1249552.3.peg.2932"/>
<dbReference type="EMBL" id="CP013189">
    <property type="protein sequence ID" value="ALO47533.1"/>
    <property type="molecule type" value="Genomic_DNA"/>
</dbReference>
<dbReference type="OrthoDB" id="9810518at2"/>
<sequence>MKAQADVLEIGSDGLLRLRGEWTLADYSLLRTLRLDGSTDTTSIDASELIALDTAGATALINLLGAERLLALLPQSRGLSDERLALLNTVAQALVDQSGNLPSKRWRFGDGLEHFGRQVMSGWRQVLQFLSFLGEALLSFFSLLPRPWRWRVTALVAQIHQAGLNAVPIVLLLNFLVGAVVAFLGATVLRDFGATIYTVDLVAYAFMRELGVLLAAILLAGRTASAFTAQIGSMKINEELDALHVQGFSTMELLVLPRMLALVIVLPLLTFLAILAGMLGGAVVSLLTLDISLARYIAIVQEIPIRHILLGLSKSPIFAVLIALIGCLEGLKVAGSAQSVGEHTTSAVVQSIFAVILLDAVAALFFMQMGW</sequence>
<dbReference type="RefSeq" id="WP_058022915.1">
    <property type="nucleotide sequence ID" value="NZ_CP013189.1"/>
</dbReference>
<feature type="transmembrane region" description="Helical" evidence="1">
    <location>
        <begin position="348"/>
        <end position="367"/>
    </location>
</feature>
<gene>
    <name evidence="2" type="ORF">PS2015_2905</name>
</gene>
<comment type="caution">
    <text evidence="1">Lacks conserved residue(s) required for the propagation of feature annotation.</text>
</comment>
<keyword evidence="3" id="KW-1185">Reference proteome</keyword>
<reference evidence="2 3" key="1">
    <citation type="submission" date="2015-11" db="EMBL/GenBank/DDBJ databases">
        <authorList>
            <person name="Zhang Y."/>
            <person name="Guo Z."/>
        </authorList>
    </citation>
    <scope>NUCLEOTIDE SEQUENCE [LARGE SCALE GENOMIC DNA]</scope>
    <source>
        <strain evidence="2 3">KCTC 32221</strain>
    </source>
</reference>
<keyword evidence="1" id="KW-0997">Cell inner membrane</keyword>
<keyword evidence="1" id="KW-1003">Cell membrane</keyword>
<feature type="transmembrane region" description="Helical" evidence="1">
    <location>
        <begin position="259"/>
        <end position="287"/>
    </location>
</feature>
<dbReference type="PANTHER" id="PTHR30188:SF3">
    <property type="entry name" value="ABC TRANSPORTER PERMEASE"/>
    <property type="match status" value="1"/>
</dbReference>
<feature type="transmembrane region" description="Helical" evidence="1">
    <location>
        <begin position="164"/>
        <end position="189"/>
    </location>
</feature>
<dbReference type="STRING" id="1249552.PS2015_2905"/>
<dbReference type="PANTHER" id="PTHR30188">
    <property type="entry name" value="ABC TRANSPORTER PERMEASE PROTEIN-RELATED"/>
    <property type="match status" value="1"/>
</dbReference>
<dbReference type="Proteomes" id="UP000065641">
    <property type="component" value="Chromosome"/>
</dbReference>
<comment type="subcellular location">
    <subcellularLocation>
        <location evidence="1">Cell inner membrane</location>
        <topology evidence="1">Multi-pass membrane protein</topology>
    </subcellularLocation>
</comment>
<dbReference type="AlphaFoldDB" id="A0A0S2KGU6"/>
<comment type="similarity">
    <text evidence="1">Belongs to the MlaE permease family.</text>
</comment>
<protein>
    <submittedName>
        <fullName evidence="2">ABC transporter permease</fullName>
    </submittedName>
</protein>
<keyword evidence="1" id="KW-1133">Transmembrane helix</keyword>
<dbReference type="InterPro" id="IPR030802">
    <property type="entry name" value="Permease_MalE"/>
</dbReference>
<dbReference type="GO" id="GO:0043190">
    <property type="term" value="C:ATP-binding cassette (ABC) transporter complex"/>
    <property type="evidence" value="ECO:0007669"/>
    <property type="project" value="InterPro"/>
</dbReference>
<name>A0A0S2KGU6_9GAMM</name>
<evidence type="ECO:0000256" key="1">
    <source>
        <dbReference type="RuleBase" id="RU362044"/>
    </source>
</evidence>
<dbReference type="KEGG" id="pspi:PS2015_2905"/>
<organism evidence="2 3">
    <name type="scientific">Pseudohongiella spirulinae</name>
    <dbReference type="NCBI Taxonomy" id="1249552"/>
    <lineage>
        <taxon>Bacteria</taxon>
        <taxon>Pseudomonadati</taxon>
        <taxon>Pseudomonadota</taxon>
        <taxon>Gammaproteobacteria</taxon>
        <taxon>Pseudomonadales</taxon>
        <taxon>Pseudohongiellaceae</taxon>
        <taxon>Pseudohongiella</taxon>
    </lineage>
</organism>
<dbReference type="InterPro" id="IPR003453">
    <property type="entry name" value="ABC_MlaE_roteobac"/>
</dbReference>